<dbReference type="GO" id="GO:0031956">
    <property type="term" value="F:medium-chain fatty acid-CoA ligase activity"/>
    <property type="evidence" value="ECO:0007669"/>
    <property type="project" value="TreeGrafter"/>
</dbReference>
<dbReference type="AlphaFoldDB" id="A0AAQ3WDF9"/>
<keyword evidence="4 5" id="KW-0067">ATP-binding</keyword>
<dbReference type="Gene3D" id="3.40.50.12780">
    <property type="entry name" value="N-terminal domain of ligase-like"/>
    <property type="match status" value="1"/>
</dbReference>
<sequence>MCSWLQKQVNERPDQPAFYWQDEVWSFTEIAQEVKQWAESFSSKIPNKEKRVALFSRNSKEMYFSILALWELGKELVLLNTHLSLQELHYQLTDAEVNLVVVSTESTAFLSELDQLKQIEMTKSNPLKGTAATENTSIYQLDGTASIMYTSGTTGNPKGVVQCFSNHLASALATQENMNITADDCWLCPVPLFHISGLSIIIRQLVLGCSLRLYSKFDAKMVTNDLAKGRGTVISVVAVMLQELLENYPKAGYSSNFKAMLLGGGPISPKALEKCESHGIRVIQSYGMTETCSQVVALGFEDAAEKIGSAGKPLMGMAVKIIDDNEKKLQPNEVGEILLKGKNVVYRYLNGDQWQMVKWTADGWFKTGDMGYLDEEGYLYLVSRLSELIISGGENIYPTEIEHVIQEFPGVKEVAVIGESDEKWGAVPVAYIVGEPTITVEKLNEFAENYLAKYKLPKRIYLCHSLPKTASGKLAKHRLTTIEREAFLSK</sequence>
<comment type="similarity">
    <text evidence="5">Belongs to the ATP-dependent AMP-binding enzyme family. MenE subfamily.</text>
</comment>
<comment type="function">
    <text evidence="5">Converts 2-succinylbenzoate (OSB) to 2-succinylbenzoyl-CoA (OSB-CoA).</text>
</comment>
<evidence type="ECO:0000256" key="4">
    <source>
        <dbReference type="ARBA" id="ARBA00022840"/>
    </source>
</evidence>
<dbReference type="Pfam" id="PF00501">
    <property type="entry name" value="AMP-binding"/>
    <property type="match status" value="1"/>
</dbReference>
<evidence type="ECO:0000259" key="7">
    <source>
        <dbReference type="Pfam" id="PF13193"/>
    </source>
</evidence>
<dbReference type="HAMAP" id="MF_00731">
    <property type="entry name" value="MenE"/>
    <property type="match status" value="1"/>
</dbReference>
<dbReference type="InterPro" id="IPR000873">
    <property type="entry name" value="AMP-dep_synth/lig_dom"/>
</dbReference>
<dbReference type="InterPro" id="IPR045851">
    <property type="entry name" value="AMP-bd_C_sf"/>
</dbReference>
<dbReference type="PANTHER" id="PTHR43201">
    <property type="entry name" value="ACYL-COA SYNTHETASE"/>
    <property type="match status" value="1"/>
</dbReference>
<evidence type="ECO:0000313" key="8">
    <source>
        <dbReference type="EMBL" id="WYK01283.1"/>
    </source>
</evidence>
<dbReference type="NCBIfam" id="TIGR01923">
    <property type="entry name" value="menE"/>
    <property type="match status" value="1"/>
</dbReference>
<dbReference type="GO" id="GO:0005524">
    <property type="term" value="F:ATP binding"/>
    <property type="evidence" value="ECO:0007669"/>
    <property type="project" value="UniProtKB-KW"/>
</dbReference>
<evidence type="ECO:0000256" key="3">
    <source>
        <dbReference type="ARBA" id="ARBA00022741"/>
    </source>
</evidence>
<keyword evidence="9" id="KW-1185">Reference proteome</keyword>
<dbReference type="GO" id="GO:0009234">
    <property type="term" value="P:menaquinone biosynthetic process"/>
    <property type="evidence" value="ECO:0007669"/>
    <property type="project" value="UniProtKB-UniRule"/>
</dbReference>
<evidence type="ECO:0000259" key="6">
    <source>
        <dbReference type="Pfam" id="PF00501"/>
    </source>
</evidence>
<accession>A0AAQ3WDF9</accession>
<dbReference type="PROSITE" id="PS00455">
    <property type="entry name" value="AMP_BINDING"/>
    <property type="match status" value="1"/>
</dbReference>
<dbReference type="Proteomes" id="UP000194948">
    <property type="component" value="Chromosome"/>
</dbReference>
<feature type="domain" description="AMP-dependent synthetase/ligase" evidence="6">
    <location>
        <begin position="5"/>
        <end position="349"/>
    </location>
</feature>
<protein>
    <recommendedName>
        <fullName evidence="5">2-succinylbenzoate--CoA ligase</fullName>
        <ecNumber evidence="5">6.2.1.26</ecNumber>
    </recommendedName>
    <alternativeName>
        <fullName evidence="5">o-succinylbenzoyl-CoA synthetase</fullName>
        <shortName evidence="5">OSB-CoA synthetase</shortName>
    </alternativeName>
</protein>
<dbReference type="InterPro" id="IPR042099">
    <property type="entry name" value="ANL_N_sf"/>
</dbReference>
<gene>
    <name evidence="5" type="primary">menE</name>
    <name evidence="8" type="ORF">A5821_002420</name>
</gene>
<reference evidence="8" key="2">
    <citation type="submission" date="2024-03" db="EMBL/GenBank/DDBJ databases">
        <title>The Genome Sequence of Enterococcus sp. DIV0205d.</title>
        <authorList>
            <consortium name="The Broad Institute Genomics Platform"/>
            <consortium name="The Broad Institute Microbial Omics Core"/>
            <consortium name="The Broad Institute Genomic Center for Infectious Diseases"/>
            <person name="Earl A."/>
            <person name="Manson A."/>
            <person name="Gilmore M."/>
            <person name="Schwartman J."/>
            <person name="Shea T."/>
            <person name="Abouelleil A."/>
            <person name="Cao P."/>
            <person name="Chapman S."/>
            <person name="Cusick C."/>
            <person name="Young S."/>
            <person name="Neafsey D."/>
            <person name="Nusbaum C."/>
            <person name="Birren B."/>
        </authorList>
    </citation>
    <scope>NUCLEOTIDE SEQUENCE</scope>
    <source>
        <strain evidence="8">7F3_DIV0205</strain>
    </source>
</reference>
<dbReference type="InterPro" id="IPR020845">
    <property type="entry name" value="AMP-binding_CS"/>
</dbReference>
<dbReference type="GO" id="GO:0008756">
    <property type="term" value="F:o-succinylbenzoate-CoA ligase activity"/>
    <property type="evidence" value="ECO:0007669"/>
    <property type="project" value="UniProtKB-UniRule"/>
</dbReference>
<evidence type="ECO:0000256" key="5">
    <source>
        <dbReference type="HAMAP-Rule" id="MF_00731"/>
    </source>
</evidence>
<name>A0AAQ3WDF9_9ENTE</name>
<dbReference type="Gene3D" id="3.30.300.30">
    <property type="match status" value="1"/>
</dbReference>
<keyword evidence="2 5" id="KW-0436">Ligase</keyword>
<proteinExistence type="inferred from homology"/>
<dbReference type="EC" id="6.2.1.26" evidence="5"/>
<comment type="pathway">
    <text evidence="5">Quinol/quinone metabolism; 1,4-dihydroxy-2-naphthoate biosynthesis; 1,4-dihydroxy-2-naphthoate from chorismate: step 5/7.</text>
</comment>
<evidence type="ECO:0000313" key="9">
    <source>
        <dbReference type="Proteomes" id="UP000194948"/>
    </source>
</evidence>
<comment type="catalytic activity">
    <reaction evidence="5">
        <text>2-succinylbenzoate + ATP + CoA = 2-succinylbenzoyl-CoA + AMP + diphosphate</text>
        <dbReference type="Rhea" id="RHEA:17009"/>
        <dbReference type="ChEBI" id="CHEBI:18325"/>
        <dbReference type="ChEBI" id="CHEBI:30616"/>
        <dbReference type="ChEBI" id="CHEBI:33019"/>
        <dbReference type="ChEBI" id="CHEBI:57287"/>
        <dbReference type="ChEBI" id="CHEBI:57364"/>
        <dbReference type="ChEBI" id="CHEBI:456215"/>
        <dbReference type="EC" id="6.2.1.26"/>
    </reaction>
</comment>
<evidence type="ECO:0000256" key="1">
    <source>
        <dbReference type="ARBA" id="ARBA00022428"/>
    </source>
</evidence>
<organism evidence="8 9">
    <name type="scientific">Candidatus Enterococcus palustris</name>
    <dbReference type="NCBI Taxonomy" id="1834189"/>
    <lineage>
        <taxon>Bacteria</taxon>
        <taxon>Bacillati</taxon>
        <taxon>Bacillota</taxon>
        <taxon>Bacilli</taxon>
        <taxon>Lactobacillales</taxon>
        <taxon>Enterococcaceae</taxon>
        <taxon>Enterococcus</taxon>
    </lineage>
</organism>
<reference evidence="8" key="1">
    <citation type="submission" date="2017-05" db="EMBL/GenBank/DDBJ databases">
        <authorList>
            <consortium name="The Broad Institute Genomics Platform"/>
            <consortium name="The Broad Institute Genomic Center for Infectious Diseases"/>
            <person name="Earl A."/>
            <person name="Manson A."/>
            <person name="Schwartman J."/>
            <person name="Gilmore M."/>
            <person name="Abouelleil A."/>
            <person name="Cao P."/>
            <person name="Chapman S."/>
            <person name="Cusick C."/>
            <person name="Shea T."/>
            <person name="Young S."/>
            <person name="Neafsey D."/>
            <person name="Nusbaum C."/>
            <person name="Birren B."/>
        </authorList>
    </citation>
    <scope>NUCLEOTIDE SEQUENCE</scope>
    <source>
        <strain evidence="8">7F3_DIV0205</strain>
    </source>
</reference>
<comment type="pathway">
    <text evidence="5">Quinol/quinone metabolism; menaquinone biosynthesis.</text>
</comment>
<dbReference type="GO" id="GO:0006631">
    <property type="term" value="P:fatty acid metabolic process"/>
    <property type="evidence" value="ECO:0007669"/>
    <property type="project" value="TreeGrafter"/>
</dbReference>
<dbReference type="PANTHER" id="PTHR43201:SF5">
    <property type="entry name" value="MEDIUM-CHAIN ACYL-COA LIGASE ACSF2, MITOCHONDRIAL"/>
    <property type="match status" value="1"/>
</dbReference>
<dbReference type="InterPro" id="IPR010192">
    <property type="entry name" value="MenE"/>
</dbReference>
<dbReference type="NCBIfam" id="NF002966">
    <property type="entry name" value="PRK03640.1"/>
    <property type="match status" value="1"/>
</dbReference>
<evidence type="ECO:0000256" key="2">
    <source>
        <dbReference type="ARBA" id="ARBA00022598"/>
    </source>
</evidence>
<keyword evidence="1 5" id="KW-0474">Menaquinone biosynthesis</keyword>
<dbReference type="RefSeq" id="WP_086314799.1">
    <property type="nucleotide sequence ID" value="NZ_CP147244.1"/>
</dbReference>
<dbReference type="Pfam" id="PF13193">
    <property type="entry name" value="AMP-binding_C"/>
    <property type="match status" value="1"/>
</dbReference>
<dbReference type="SUPFAM" id="SSF56801">
    <property type="entry name" value="Acetyl-CoA synthetase-like"/>
    <property type="match status" value="1"/>
</dbReference>
<keyword evidence="3 5" id="KW-0547">Nucleotide-binding</keyword>
<dbReference type="EMBL" id="CP147244">
    <property type="protein sequence ID" value="WYK01283.1"/>
    <property type="molecule type" value="Genomic_DNA"/>
</dbReference>
<feature type="domain" description="AMP-binding enzyme C-terminal" evidence="7">
    <location>
        <begin position="400"/>
        <end position="473"/>
    </location>
</feature>
<dbReference type="InterPro" id="IPR025110">
    <property type="entry name" value="AMP-bd_C"/>
</dbReference>